<dbReference type="InterPro" id="IPR050351">
    <property type="entry name" value="BphY/WalK/GraS-like"/>
</dbReference>
<evidence type="ECO:0000256" key="8">
    <source>
        <dbReference type="ARBA" id="ARBA00023012"/>
    </source>
</evidence>
<dbReference type="Gene3D" id="1.10.287.130">
    <property type="match status" value="1"/>
</dbReference>
<dbReference type="Pfam" id="PF13185">
    <property type="entry name" value="GAF_2"/>
    <property type="match status" value="1"/>
</dbReference>
<dbReference type="Gene3D" id="3.30.450.40">
    <property type="match status" value="1"/>
</dbReference>
<evidence type="ECO:0000313" key="10">
    <source>
        <dbReference type="EMBL" id="SFT16311.1"/>
    </source>
</evidence>
<dbReference type="InterPro" id="IPR029016">
    <property type="entry name" value="GAF-like_dom_sf"/>
</dbReference>
<keyword evidence="5" id="KW-0547">Nucleotide-binding</keyword>
<dbReference type="OrthoDB" id="9795133at2"/>
<dbReference type="InterPro" id="IPR005467">
    <property type="entry name" value="His_kinase_dom"/>
</dbReference>
<reference evidence="11" key="1">
    <citation type="submission" date="2016-10" db="EMBL/GenBank/DDBJ databases">
        <authorList>
            <person name="Varghese N."/>
            <person name="Submissions S."/>
        </authorList>
    </citation>
    <scope>NUCLEOTIDE SEQUENCE [LARGE SCALE GENOMIC DNA]</scope>
    <source>
        <strain evidence="11">DSM 23422</strain>
    </source>
</reference>
<name>A0A1I6VRU8_9RHOB</name>
<keyword evidence="6 10" id="KW-0418">Kinase</keyword>
<organism evidence="10 11">
    <name type="scientific">Sulfitobacter marinus</name>
    <dbReference type="NCBI Taxonomy" id="394264"/>
    <lineage>
        <taxon>Bacteria</taxon>
        <taxon>Pseudomonadati</taxon>
        <taxon>Pseudomonadota</taxon>
        <taxon>Alphaproteobacteria</taxon>
        <taxon>Rhodobacterales</taxon>
        <taxon>Roseobacteraceae</taxon>
        <taxon>Sulfitobacter</taxon>
    </lineage>
</organism>
<dbReference type="RefSeq" id="WP_093917690.1">
    <property type="nucleotide sequence ID" value="NZ_FPAJ01000009.1"/>
</dbReference>
<dbReference type="EC" id="2.7.13.3" evidence="2"/>
<protein>
    <recommendedName>
        <fullName evidence="2">histidine kinase</fullName>
        <ecNumber evidence="2">2.7.13.3</ecNumber>
    </recommendedName>
</protein>
<keyword evidence="3" id="KW-0597">Phosphoprotein</keyword>
<dbReference type="InterPro" id="IPR003018">
    <property type="entry name" value="GAF"/>
</dbReference>
<dbReference type="GO" id="GO:0007234">
    <property type="term" value="P:osmosensory signaling via phosphorelay pathway"/>
    <property type="evidence" value="ECO:0007669"/>
    <property type="project" value="TreeGrafter"/>
</dbReference>
<dbReference type="SMART" id="SM00387">
    <property type="entry name" value="HATPase_c"/>
    <property type="match status" value="1"/>
</dbReference>
<dbReference type="Pfam" id="PF00512">
    <property type="entry name" value="HisKA"/>
    <property type="match status" value="1"/>
</dbReference>
<keyword evidence="4" id="KW-0808">Transferase</keyword>
<dbReference type="GO" id="GO:0005524">
    <property type="term" value="F:ATP binding"/>
    <property type="evidence" value="ECO:0007669"/>
    <property type="project" value="UniProtKB-KW"/>
</dbReference>
<dbReference type="InterPro" id="IPR003661">
    <property type="entry name" value="HisK_dim/P_dom"/>
</dbReference>
<sequence>MSEQPPQTSLVQDHQAYLKGSHDFQVDIERLVKSDLVQTILETVMLATNARFAAVARVTDDRWVACRSVDEVNFGIAEGDEIEIQSTFCQTVRDTGDEVIFNNVATDKVYRDDPIAAKFGIVSYASVPIYRSDGSFFGTLCAIDTEPRDLGGLRAHAMLKMFANLIGRSLSAEERIEAQELELEHERKLGQIQEEFVAILGHDLRNPVAAFASGLRLLGKEPMPDKARSTLNLMRAPLHRMNELIDNLMLHAKSRLGGGINIRSTEDAPLAVAVTEVVDEIRAVAPDRQVELDLRFDRPITCDASRIAQAVSNLLSNAMSHGAPGTPIKVVGECSAGQVIISVANQGQEIPAELRENLFRPFQRGRTSEGEGLGLGLYIASTIARAHGGVIAVDSNAAGTVFSVQLPG</sequence>
<evidence type="ECO:0000256" key="6">
    <source>
        <dbReference type="ARBA" id="ARBA00022777"/>
    </source>
</evidence>
<keyword evidence="8" id="KW-0902">Two-component regulatory system</keyword>
<evidence type="ECO:0000256" key="4">
    <source>
        <dbReference type="ARBA" id="ARBA00022679"/>
    </source>
</evidence>
<evidence type="ECO:0000256" key="2">
    <source>
        <dbReference type="ARBA" id="ARBA00012438"/>
    </source>
</evidence>
<dbReference type="SUPFAM" id="SSF55781">
    <property type="entry name" value="GAF domain-like"/>
    <property type="match status" value="1"/>
</dbReference>
<evidence type="ECO:0000256" key="1">
    <source>
        <dbReference type="ARBA" id="ARBA00000085"/>
    </source>
</evidence>
<evidence type="ECO:0000256" key="7">
    <source>
        <dbReference type="ARBA" id="ARBA00022840"/>
    </source>
</evidence>
<dbReference type="AlphaFoldDB" id="A0A1I6VRU8"/>
<dbReference type="SMART" id="SM00065">
    <property type="entry name" value="GAF"/>
    <property type="match status" value="1"/>
</dbReference>
<dbReference type="PANTHER" id="PTHR42878">
    <property type="entry name" value="TWO-COMPONENT HISTIDINE KINASE"/>
    <property type="match status" value="1"/>
</dbReference>
<dbReference type="CDD" id="cd00075">
    <property type="entry name" value="HATPase"/>
    <property type="match status" value="1"/>
</dbReference>
<dbReference type="Pfam" id="PF02518">
    <property type="entry name" value="HATPase_c"/>
    <property type="match status" value="1"/>
</dbReference>
<proteinExistence type="predicted"/>
<dbReference type="CDD" id="cd00082">
    <property type="entry name" value="HisKA"/>
    <property type="match status" value="1"/>
</dbReference>
<dbReference type="InterPro" id="IPR003594">
    <property type="entry name" value="HATPase_dom"/>
</dbReference>
<evidence type="ECO:0000256" key="5">
    <source>
        <dbReference type="ARBA" id="ARBA00022741"/>
    </source>
</evidence>
<dbReference type="InterPro" id="IPR004358">
    <property type="entry name" value="Sig_transdc_His_kin-like_C"/>
</dbReference>
<dbReference type="SUPFAM" id="SSF47384">
    <property type="entry name" value="Homodimeric domain of signal transducing histidine kinase"/>
    <property type="match status" value="1"/>
</dbReference>
<dbReference type="PROSITE" id="PS50109">
    <property type="entry name" value="HIS_KIN"/>
    <property type="match status" value="1"/>
</dbReference>
<dbReference type="GO" id="GO:0000155">
    <property type="term" value="F:phosphorelay sensor kinase activity"/>
    <property type="evidence" value="ECO:0007669"/>
    <property type="project" value="InterPro"/>
</dbReference>
<evidence type="ECO:0000313" key="11">
    <source>
        <dbReference type="Proteomes" id="UP000199239"/>
    </source>
</evidence>
<evidence type="ECO:0000256" key="3">
    <source>
        <dbReference type="ARBA" id="ARBA00022553"/>
    </source>
</evidence>
<comment type="catalytic activity">
    <reaction evidence="1">
        <text>ATP + protein L-histidine = ADP + protein N-phospho-L-histidine.</text>
        <dbReference type="EC" id="2.7.13.3"/>
    </reaction>
</comment>
<dbReference type="STRING" id="394264.SAMN04488040_3516"/>
<evidence type="ECO:0000259" key="9">
    <source>
        <dbReference type="PROSITE" id="PS50109"/>
    </source>
</evidence>
<dbReference type="InterPro" id="IPR036097">
    <property type="entry name" value="HisK_dim/P_sf"/>
</dbReference>
<feature type="domain" description="Histidine kinase" evidence="9">
    <location>
        <begin position="199"/>
        <end position="408"/>
    </location>
</feature>
<keyword evidence="7" id="KW-0067">ATP-binding</keyword>
<dbReference type="Proteomes" id="UP000199239">
    <property type="component" value="Unassembled WGS sequence"/>
</dbReference>
<dbReference type="PANTHER" id="PTHR42878:SF7">
    <property type="entry name" value="SENSOR HISTIDINE KINASE GLRK"/>
    <property type="match status" value="1"/>
</dbReference>
<dbReference type="SUPFAM" id="SSF55874">
    <property type="entry name" value="ATPase domain of HSP90 chaperone/DNA topoisomerase II/histidine kinase"/>
    <property type="match status" value="1"/>
</dbReference>
<dbReference type="GO" id="GO:0000156">
    <property type="term" value="F:phosphorelay response regulator activity"/>
    <property type="evidence" value="ECO:0007669"/>
    <property type="project" value="TreeGrafter"/>
</dbReference>
<dbReference type="EMBL" id="FPAJ01000009">
    <property type="protein sequence ID" value="SFT16311.1"/>
    <property type="molecule type" value="Genomic_DNA"/>
</dbReference>
<dbReference type="PRINTS" id="PR00344">
    <property type="entry name" value="BCTRLSENSOR"/>
</dbReference>
<gene>
    <name evidence="10" type="ORF">SAMN04488040_3516</name>
</gene>
<keyword evidence="11" id="KW-1185">Reference proteome</keyword>
<dbReference type="Gene3D" id="3.30.565.10">
    <property type="entry name" value="Histidine kinase-like ATPase, C-terminal domain"/>
    <property type="match status" value="1"/>
</dbReference>
<accession>A0A1I6VRU8</accession>
<dbReference type="SMART" id="SM00388">
    <property type="entry name" value="HisKA"/>
    <property type="match status" value="1"/>
</dbReference>
<dbReference type="GO" id="GO:0030295">
    <property type="term" value="F:protein kinase activator activity"/>
    <property type="evidence" value="ECO:0007669"/>
    <property type="project" value="TreeGrafter"/>
</dbReference>
<dbReference type="InterPro" id="IPR036890">
    <property type="entry name" value="HATPase_C_sf"/>
</dbReference>